<sequence length="256" mass="26918">MSVLANPPHAEPPHAGGTHTVLEMHGVSRDHGAGANLVHALQEISLAVAAGEFVAVMGPSGSGKSTLLTLAGGLDAPTGGRVVVEGADLGTLRKAGLAALRRRSIGYVFQDLNLIPSLTAAENVMLPRELDGARARQARREAALALQEVGIPELADRFPDEMSGGQQQRVAIARALVGDRRLVLADEPTGALDSQTGEDVMRILRARCDAGAACLMVTHESRHAAWADRVIFLRDGRMVDATGGRPGPESLLQETR</sequence>
<dbReference type="GO" id="GO:0016887">
    <property type="term" value="F:ATP hydrolysis activity"/>
    <property type="evidence" value="ECO:0007669"/>
    <property type="project" value="InterPro"/>
</dbReference>
<dbReference type="RefSeq" id="WP_151567155.1">
    <property type="nucleotide sequence ID" value="NZ_WBMT01000022.1"/>
</dbReference>
<dbReference type="FunFam" id="3.40.50.300:FF:000032">
    <property type="entry name" value="Export ABC transporter ATP-binding protein"/>
    <property type="match status" value="1"/>
</dbReference>
<dbReference type="InterPro" id="IPR003593">
    <property type="entry name" value="AAA+_ATPase"/>
</dbReference>
<dbReference type="OrthoDB" id="3266715at2"/>
<dbReference type="InterPro" id="IPR017911">
    <property type="entry name" value="MacB-like_ATP-bd"/>
</dbReference>
<evidence type="ECO:0000256" key="3">
    <source>
        <dbReference type="ARBA" id="ARBA00022840"/>
    </source>
</evidence>
<dbReference type="InterPro" id="IPR027417">
    <property type="entry name" value="P-loop_NTPase"/>
</dbReference>
<proteinExistence type="predicted"/>
<dbReference type="InterPro" id="IPR015854">
    <property type="entry name" value="ABC_transpr_LolD-like"/>
</dbReference>
<feature type="domain" description="ABC transporter" evidence="4">
    <location>
        <begin position="22"/>
        <end position="255"/>
    </location>
</feature>
<keyword evidence="3 5" id="KW-0067">ATP-binding</keyword>
<evidence type="ECO:0000256" key="1">
    <source>
        <dbReference type="ARBA" id="ARBA00022448"/>
    </source>
</evidence>
<dbReference type="CDD" id="cd03255">
    <property type="entry name" value="ABC_MJ0796_LolCDE_FtsE"/>
    <property type="match status" value="1"/>
</dbReference>
<dbReference type="InterPro" id="IPR003439">
    <property type="entry name" value="ABC_transporter-like_ATP-bd"/>
</dbReference>
<dbReference type="PROSITE" id="PS50893">
    <property type="entry name" value="ABC_TRANSPORTER_2"/>
    <property type="match status" value="1"/>
</dbReference>
<keyword evidence="1" id="KW-0813">Transport</keyword>
<dbReference type="EMBL" id="WBMT01000022">
    <property type="protein sequence ID" value="KAB2342414.1"/>
    <property type="molecule type" value="Genomic_DNA"/>
</dbReference>
<accession>A0A6H9YF67</accession>
<dbReference type="Proteomes" id="UP000468735">
    <property type="component" value="Unassembled WGS sequence"/>
</dbReference>
<reference evidence="5 6" key="1">
    <citation type="submission" date="2019-09" db="EMBL/GenBank/DDBJ databases">
        <title>Actinomadura physcomitrii sp. nov., a novel actinomycete isolated from moss [Physcomitrium sphaericum (Ludw) Fuernr].</title>
        <authorList>
            <person name="Zhuang X."/>
            <person name="Liu C."/>
        </authorList>
    </citation>
    <scope>NUCLEOTIDE SEQUENCE [LARGE SCALE GENOMIC DNA]</scope>
    <source>
        <strain evidence="5 6">HMC1</strain>
    </source>
</reference>
<dbReference type="SUPFAM" id="SSF52540">
    <property type="entry name" value="P-loop containing nucleoside triphosphate hydrolases"/>
    <property type="match status" value="1"/>
</dbReference>
<dbReference type="Pfam" id="PF00005">
    <property type="entry name" value="ABC_tran"/>
    <property type="match status" value="1"/>
</dbReference>
<dbReference type="GO" id="GO:0005524">
    <property type="term" value="F:ATP binding"/>
    <property type="evidence" value="ECO:0007669"/>
    <property type="project" value="UniProtKB-KW"/>
</dbReference>
<gene>
    <name evidence="5" type="ORF">F8566_38335</name>
</gene>
<evidence type="ECO:0000259" key="4">
    <source>
        <dbReference type="PROSITE" id="PS50893"/>
    </source>
</evidence>
<name>A0A6H9YF67_9ACTN</name>
<dbReference type="GO" id="GO:0005886">
    <property type="term" value="C:plasma membrane"/>
    <property type="evidence" value="ECO:0007669"/>
    <property type="project" value="TreeGrafter"/>
</dbReference>
<dbReference type="Gene3D" id="3.40.50.300">
    <property type="entry name" value="P-loop containing nucleotide triphosphate hydrolases"/>
    <property type="match status" value="1"/>
</dbReference>
<keyword evidence="2" id="KW-0547">Nucleotide-binding</keyword>
<dbReference type="GO" id="GO:0098796">
    <property type="term" value="C:membrane protein complex"/>
    <property type="evidence" value="ECO:0007669"/>
    <property type="project" value="UniProtKB-ARBA"/>
</dbReference>
<dbReference type="AlphaFoldDB" id="A0A6H9YF67"/>
<dbReference type="GO" id="GO:0022857">
    <property type="term" value="F:transmembrane transporter activity"/>
    <property type="evidence" value="ECO:0007669"/>
    <property type="project" value="TreeGrafter"/>
</dbReference>
<evidence type="ECO:0000256" key="2">
    <source>
        <dbReference type="ARBA" id="ARBA00022741"/>
    </source>
</evidence>
<comment type="caution">
    <text evidence="5">The sequence shown here is derived from an EMBL/GenBank/DDBJ whole genome shotgun (WGS) entry which is preliminary data.</text>
</comment>
<dbReference type="InterPro" id="IPR017871">
    <property type="entry name" value="ABC_transporter-like_CS"/>
</dbReference>
<evidence type="ECO:0000313" key="5">
    <source>
        <dbReference type="EMBL" id="KAB2342414.1"/>
    </source>
</evidence>
<keyword evidence="6" id="KW-1185">Reference proteome</keyword>
<dbReference type="PANTHER" id="PTHR24220:SF685">
    <property type="entry name" value="ABC TRANSPORTER RELATED"/>
    <property type="match status" value="1"/>
</dbReference>
<evidence type="ECO:0000313" key="6">
    <source>
        <dbReference type="Proteomes" id="UP000468735"/>
    </source>
</evidence>
<protein>
    <submittedName>
        <fullName evidence="5">ABC transporter ATP-binding protein</fullName>
    </submittedName>
</protein>
<dbReference type="PANTHER" id="PTHR24220">
    <property type="entry name" value="IMPORT ATP-BINDING PROTEIN"/>
    <property type="match status" value="1"/>
</dbReference>
<dbReference type="SMART" id="SM00382">
    <property type="entry name" value="AAA"/>
    <property type="match status" value="1"/>
</dbReference>
<dbReference type="PROSITE" id="PS00211">
    <property type="entry name" value="ABC_TRANSPORTER_1"/>
    <property type="match status" value="1"/>
</dbReference>
<organism evidence="5 6">
    <name type="scientific">Actinomadura rudentiformis</name>
    <dbReference type="NCBI Taxonomy" id="359158"/>
    <lineage>
        <taxon>Bacteria</taxon>
        <taxon>Bacillati</taxon>
        <taxon>Actinomycetota</taxon>
        <taxon>Actinomycetes</taxon>
        <taxon>Streptosporangiales</taxon>
        <taxon>Thermomonosporaceae</taxon>
        <taxon>Actinomadura</taxon>
    </lineage>
</organism>